<reference evidence="1" key="2">
    <citation type="submission" date="2020-11" db="EMBL/GenBank/DDBJ databases">
        <authorList>
            <consortium name="DOE Joint Genome Institute"/>
            <person name="Kuo A."/>
            <person name="Miyauchi S."/>
            <person name="Kiss E."/>
            <person name="Drula E."/>
            <person name="Kohler A."/>
            <person name="Sanchez-Garcia M."/>
            <person name="Andreopoulos B."/>
            <person name="Barry K.W."/>
            <person name="Bonito G."/>
            <person name="Buee M."/>
            <person name="Carver A."/>
            <person name="Chen C."/>
            <person name="Cichocki N."/>
            <person name="Clum A."/>
            <person name="Culley D."/>
            <person name="Crous P.W."/>
            <person name="Fauchery L."/>
            <person name="Girlanda M."/>
            <person name="Hayes R."/>
            <person name="Keri Z."/>
            <person name="Labutti K."/>
            <person name="Lipzen A."/>
            <person name="Lombard V."/>
            <person name="Magnuson J."/>
            <person name="Maillard F."/>
            <person name="Morin E."/>
            <person name="Murat C."/>
            <person name="Nolan M."/>
            <person name="Ohm R."/>
            <person name="Pangilinan J."/>
            <person name="Pereira M."/>
            <person name="Perotto S."/>
            <person name="Peter M."/>
            <person name="Riley R."/>
            <person name="Sitrit Y."/>
            <person name="Stielow B."/>
            <person name="Szollosi G."/>
            <person name="Zifcakova L."/>
            <person name="Stursova M."/>
            <person name="Spatafora J.W."/>
            <person name="Tedersoo L."/>
            <person name="Vaario L.-M."/>
            <person name="Yamada A."/>
            <person name="Yan M."/>
            <person name="Wang P."/>
            <person name="Xu J."/>
            <person name="Bruns T."/>
            <person name="Baldrian P."/>
            <person name="Vilgalys R."/>
            <person name="Henrissat B."/>
            <person name="Grigoriev I.V."/>
            <person name="Hibbett D."/>
            <person name="Nagy L.G."/>
            <person name="Martin F.M."/>
        </authorList>
    </citation>
    <scope>NUCLEOTIDE SEQUENCE</scope>
    <source>
        <strain evidence="1">UH-Tt-Lm1</strain>
    </source>
</reference>
<gene>
    <name evidence="1" type="ORF">BJ322DRAFT_187133</name>
</gene>
<sequence>MVPRSRTESTLCRLGYAFYSSRLGPLDPRERREQATVSVNCLRYPKVEVPCRKSSAMPRVRAAIRPMEIIRTGERHIYRKGGHHEYSGRLARGQSMSIRQRVRTRERRTIQTDWSKRKRIYVTSILGIGRNQGARSWWEIAIQSLGRFARGRKILHFNIAASLHYRPFNRPEYLCWMWSRVQSSGESGERRPREDSDAAKRAFTDNLRILFCVALTSTETTFALPGCARR</sequence>
<evidence type="ECO:0000313" key="1">
    <source>
        <dbReference type="EMBL" id="KAF9782989.1"/>
    </source>
</evidence>
<keyword evidence="2" id="KW-1185">Reference proteome</keyword>
<dbReference type="AlphaFoldDB" id="A0A9P6HAH6"/>
<evidence type="ECO:0000313" key="2">
    <source>
        <dbReference type="Proteomes" id="UP000736335"/>
    </source>
</evidence>
<dbReference type="EMBL" id="WIUZ02000011">
    <property type="protein sequence ID" value="KAF9782989.1"/>
    <property type="molecule type" value="Genomic_DNA"/>
</dbReference>
<accession>A0A9P6HAH6</accession>
<reference evidence="1" key="1">
    <citation type="journal article" date="2020" name="Nat. Commun.">
        <title>Large-scale genome sequencing of mycorrhizal fungi provides insights into the early evolution of symbiotic traits.</title>
        <authorList>
            <person name="Miyauchi S."/>
            <person name="Kiss E."/>
            <person name="Kuo A."/>
            <person name="Drula E."/>
            <person name="Kohler A."/>
            <person name="Sanchez-Garcia M."/>
            <person name="Morin E."/>
            <person name="Andreopoulos B."/>
            <person name="Barry K.W."/>
            <person name="Bonito G."/>
            <person name="Buee M."/>
            <person name="Carver A."/>
            <person name="Chen C."/>
            <person name="Cichocki N."/>
            <person name="Clum A."/>
            <person name="Culley D."/>
            <person name="Crous P.W."/>
            <person name="Fauchery L."/>
            <person name="Girlanda M."/>
            <person name="Hayes R.D."/>
            <person name="Keri Z."/>
            <person name="LaButti K."/>
            <person name="Lipzen A."/>
            <person name="Lombard V."/>
            <person name="Magnuson J."/>
            <person name="Maillard F."/>
            <person name="Murat C."/>
            <person name="Nolan M."/>
            <person name="Ohm R.A."/>
            <person name="Pangilinan J."/>
            <person name="Pereira M.F."/>
            <person name="Perotto S."/>
            <person name="Peter M."/>
            <person name="Pfister S."/>
            <person name="Riley R."/>
            <person name="Sitrit Y."/>
            <person name="Stielow J.B."/>
            <person name="Szollosi G."/>
            <person name="Zifcakova L."/>
            <person name="Stursova M."/>
            <person name="Spatafora J.W."/>
            <person name="Tedersoo L."/>
            <person name="Vaario L.M."/>
            <person name="Yamada A."/>
            <person name="Yan M."/>
            <person name="Wang P."/>
            <person name="Xu J."/>
            <person name="Bruns T."/>
            <person name="Baldrian P."/>
            <person name="Vilgalys R."/>
            <person name="Dunand C."/>
            <person name="Henrissat B."/>
            <person name="Grigoriev I.V."/>
            <person name="Hibbett D."/>
            <person name="Nagy L.G."/>
            <person name="Martin F.M."/>
        </authorList>
    </citation>
    <scope>NUCLEOTIDE SEQUENCE</scope>
    <source>
        <strain evidence="1">UH-Tt-Lm1</strain>
    </source>
</reference>
<proteinExistence type="predicted"/>
<protein>
    <submittedName>
        <fullName evidence="1">Uncharacterized protein</fullName>
    </submittedName>
</protein>
<organism evidence="1 2">
    <name type="scientific">Thelephora terrestris</name>
    <dbReference type="NCBI Taxonomy" id="56493"/>
    <lineage>
        <taxon>Eukaryota</taxon>
        <taxon>Fungi</taxon>
        <taxon>Dikarya</taxon>
        <taxon>Basidiomycota</taxon>
        <taxon>Agaricomycotina</taxon>
        <taxon>Agaricomycetes</taxon>
        <taxon>Thelephorales</taxon>
        <taxon>Thelephoraceae</taxon>
        <taxon>Thelephora</taxon>
    </lineage>
</organism>
<dbReference type="Proteomes" id="UP000736335">
    <property type="component" value="Unassembled WGS sequence"/>
</dbReference>
<comment type="caution">
    <text evidence="1">The sequence shown here is derived from an EMBL/GenBank/DDBJ whole genome shotgun (WGS) entry which is preliminary data.</text>
</comment>
<name>A0A9P6HAH6_9AGAM</name>